<accession>A0A5B0SDI3</accession>
<reference evidence="2 3" key="1">
    <citation type="submission" date="2019-05" db="EMBL/GenBank/DDBJ databases">
        <title>Emergence of the Ug99 lineage of the wheat stem rust pathogen through somatic hybridization.</title>
        <authorList>
            <person name="Li F."/>
            <person name="Upadhyaya N.M."/>
            <person name="Sperschneider J."/>
            <person name="Matny O."/>
            <person name="Nguyen-Phuc H."/>
            <person name="Mago R."/>
            <person name="Raley C."/>
            <person name="Miller M.E."/>
            <person name="Silverstein K.A.T."/>
            <person name="Henningsen E."/>
            <person name="Hirsch C.D."/>
            <person name="Visser B."/>
            <person name="Pretorius Z.A."/>
            <person name="Steffenson B.J."/>
            <person name="Schwessinger B."/>
            <person name="Dodds P.N."/>
            <person name="Figueroa M."/>
        </authorList>
    </citation>
    <scope>NUCLEOTIDE SEQUENCE [LARGE SCALE GENOMIC DNA]</scope>
    <source>
        <strain evidence="2 3">Ug99</strain>
    </source>
</reference>
<gene>
    <name evidence="2" type="ORF">PGTUg99_035000</name>
</gene>
<proteinExistence type="predicted"/>
<evidence type="ECO:0000313" key="2">
    <source>
        <dbReference type="EMBL" id="KAA1136201.1"/>
    </source>
</evidence>
<sequence length="143" mass="15321">MGRADAFVVADLVVQKVLLRFNSLCSVTKLVTLAPPGHTKKPTGHWVPVCTPRPSGLRQPISSDRSVPRSPPTSSPSVDGTSIGSAEHPYRQSWLLINVSIPPNSSPALTDVVSDSTELSIVAFDQGEAPINVLFVSPRPMHF</sequence>
<name>A0A5B0SDI3_PUCGR</name>
<feature type="region of interest" description="Disordered" evidence="1">
    <location>
        <begin position="37"/>
        <end position="85"/>
    </location>
</feature>
<protein>
    <submittedName>
        <fullName evidence="2">Uncharacterized protein</fullName>
    </submittedName>
</protein>
<organism evidence="2 3">
    <name type="scientific">Puccinia graminis f. sp. tritici</name>
    <dbReference type="NCBI Taxonomy" id="56615"/>
    <lineage>
        <taxon>Eukaryota</taxon>
        <taxon>Fungi</taxon>
        <taxon>Dikarya</taxon>
        <taxon>Basidiomycota</taxon>
        <taxon>Pucciniomycotina</taxon>
        <taxon>Pucciniomycetes</taxon>
        <taxon>Pucciniales</taxon>
        <taxon>Pucciniaceae</taxon>
        <taxon>Puccinia</taxon>
    </lineage>
</organism>
<dbReference type="AlphaFoldDB" id="A0A5B0SDI3"/>
<dbReference type="EMBL" id="VDEP01000036">
    <property type="protein sequence ID" value="KAA1136201.1"/>
    <property type="molecule type" value="Genomic_DNA"/>
</dbReference>
<evidence type="ECO:0000313" key="3">
    <source>
        <dbReference type="Proteomes" id="UP000325313"/>
    </source>
</evidence>
<dbReference type="Proteomes" id="UP000325313">
    <property type="component" value="Unassembled WGS sequence"/>
</dbReference>
<comment type="caution">
    <text evidence="2">The sequence shown here is derived from an EMBL/GenBank/DDBJ whole genome shotgun (WGS) entry which is preliminary data.</text>
</comment>
<evidence type="ECO:0000256" key="1">
    <source>
        <dbReference type="SAM" id="MobiDB-lite"/>
    </source>
</evidence>